<feature type="signal peptide" evidence="6">
    <location>
        <begin position="1"/>
        <end position="22"/>
    </location>
</feature>
<evidence type="ECO:0000259" key="7">
    <source>
        <dbReference type="SMART" id="SM01049"/>
    </source>
</evidence>
<dbReference type="Pfam" id="PF08269">
    <property type="entry name" value="dCache_2"/>
    <property type="match status" value="1"/>
</dbReference>
<dbReference type="Gene3D" id="3.30.450.20">
    <property type="entry name" value="PAS domain"/>
    <property type="match status" value="1"/>
</dbReference>
<name>A0A923MU68_9BURK</name>
<dbReference type="Proteomes" id="UP000608513">
    <property type="component" value="Unassembled WGS sequence"/>
</dbReference>
<dbReference type="EMBL" id="JACORT010000009">
    <property type="protein sequence ID" value="MBC5785235.1"/>
    <property type="molecule type" value="Genomic_DNA"/>
</dbReference>
<evidence type="ECO:0000313" key="9">
    <source>
        <dbReference type="Proteomes" id="UP000608513"/>
    </source>
</evidence>
<evidence type="ECO:0000313" key="8">
    <source>
        <dbReference type="EMBL" id="MBC5785235.1"/>
    </source>
</evidence>
<evidence type="ECO:0000256" key="5">
    <source>
        <dbReference type="ARBA" id="ARBA00023136"/>
    </source>
</evidence>
<feature type="chain" id="PRO_5036781448" evidence="6">
    <location>
        <begin position="23"/>
        <end position="150"/>
    </location>
</feature>
<organism evidence="8 9">
    <name type="scientific">Ramlibacter cellulosilyticus</name>
    <dbReference type="NCBI Taxonomy" id="2764187"/>
    <lineage>
        <taxon>Bacteria</taxon>
        <taxon>Pseudomonadati</taxon>
        <taxon>Pseudomonadota</taxon>
        <taxon>Betaproteobacteria</taxon>
        <taxon>Burkholderiales</taxon>
        <taxon>Comamonadaceae</taxon>
        <taxon>Ramlibacter</taxon>
    </lineage>
</organism>
<keyword evidence="3" id="KW-0812">Transmembrane</keyword>
<proteinExistence type="predicted"/>
<keyword evidence="6" id="KW-0732">Signal</keyword>
<evidence type="ECO:0000256" key="4">
    <source>
        <dbReference type="ARBA" id="ARBA00022989"/>
    </source>
</evidence>
<dbReference type="AlphaFoldDB" id="A0A923MU68"/>
<evidence type="ECO:0000256" key="3">
    <source>
        <dbReference type="ARBA" id="ARBA00022692"/>
    </source>
</evidence>
<sequence>MKTWIQAAAASALFAVAAFAHADTAADAKALLSEAQAAIASKGINAAAEEFNAGGKWKRGKAYVVLVKFEGGTLLAHADNPKLAGKAMIEAKDASGKAFVQETIQNVKTTGESLVEYRWANPTTKKIDNGRLMARRVPGQDAYVAVGFWE</sequence>
<keyword evidence="4" id="KW-1133">Transmembrane helix</keyword>
<protein>
    <submittedName>
        <fullName evidence="8">Cache domain-containing protein</fullName>
    </submittedName>
</protein>
<dbReference type="InterPro" id="IPR004010">
    <property type="entry name" value="Double_Cache_2"/>
</dbReference>
<comment type="subcellular location">
    <subcellularLocation>
        <location evidence="1">Cell membrane</location>
        <topology evidence="1">Multi-pass membrane protein</topology>
    </subcellularLocation>
</comment>
<dbReference type="RefSeq" id="WP_187077976.1">
    <property type="nucleotide sequence ID" value="NZ_JACORT010000009.1"/>
</dbReference>
<evidence type="ECO:0000256" key="2">
    <source>
        <dbReference type="ARBA" id="ARBA00022475"/>
    </source>
</evidence>
<dbReference type="SMART" id="SM01049">
    <property type="entry name" value="Cache_2"/>
    <property type="match status" value="1"/>
</dbReference>
<keyword evidence="2" id="KW-1003">Cell membrane</keyword>
<reference evidence="8" key="1">
    <citation type="submission" date="2020-08" db="EMBL/GenBank/DDBJ databases">
        <title>Ramlibacter sp. USB13 16S ribosomal RNA gene genome sequencing and assembly.</title>
        <authorList>
            <person name="Kang M."/>
        </authorList>
    </citation>
    <scope>NUCLEOTIDE SEQUENCE</scope>
    <source>
        <strain evidence="8">USB13</strain>
    </source>
</reference>
<gene>
    <name evidence="8" type="ORF">H8N03_19975</name>
</gene>
<comment type="caution">
    <text evidence="8">The sequence shown here is derived from an EMBL/GenBank/DDBJ whole genome shotgun (WGS) entry which is preliminary data.</text>
</comment>
<evidence type="ECO:0000256" key="6">
    <source>
        <dbReference type="SAM" id="SignalP"/>
    </source>
</evidence>
<dbReference type="GO" id="GO:0005886">
    <property type="term" value="C:plasma membrane"/>
    <property type="evidence" value="ECO:0007669"/>
    <property type="project" value="UniProtKB-SubCell"/>
</dbReference>
<feature type="domain" description="Single Cache" evidence="7">
    <location>
        <begin position="17"/>
        <end position="101"/>
    </location>
</feature>
<accession>A0A923MU68</accession>
<keyword evidence="5" id="KW-0472">Membrane</keyword>
<dbReference type="InterPro" id="IPR033480">
    <property type="entry name" value="sCache_2"/>
</dbReference>
<evidence type="ECO:0000256" key="1">
    <source>
        <dbReference type="ARBA" id="ARBA00004651"/>
    </source>
</evidence>
<keyword evidence="9" id="KW-1185">Reference proteome</keyword>